<evidence type="ECO:0000313" key="3">
    <source>
        <dbReference type="Proteomes" id="UP000305760"/>
    </source>
</evidence>
<dbReference type="Proteomes" id="UP000305760">
    <property type="component" value="Unassembled WGS sequence"/>
</dbReference>
<dbReference type="EMBL" id="SMDR01000001">
    <property type="protein sequence ID" value="TNJ34836.1"/>
    <property type="molecule type" value="Genomic_DNA"/>
</dbReference>
<accession>A0A5C4RUD2</accession>
<evidence type="ECO:0000313" key="2">
    <source>
        <dbReference type="EMBL" id="TNJ34836.1"/>
    </source>
</evidence>
<protein>
    <submittedName>
        <fullName evidence="2">FRG domain-containing protein</fullName>
    </submittedName>
</protein>
<reference evidence="2 3" key="1">
    <citation type="submission" date="2019-03" db="EMBL/GenBank/DDBJ databases">
        <title>Arenimonas daejeonensis sp. nov., isolated from compost.</title>
        <authorList>
            <person name="Jeon C.O."/>
        </authorList>
    </citation>
    <scope>NUCLEOTIDE SEQUENCE [LARGE SCALE GENOMIC DNA]</scope>
    <source>
        <strain evidence="2 3">R29</strain>
    </source>
</reference>
<organism evidence="2 3">
    <name type="scientific">Arenimonas terrae</name>
    <dbReference type="NCBI Taxonomy" id="2546226"/>
    <lineage>
        <taxon>Bacteria</taxon>
        <taxon>Pseudomonadati</taxon>
        <taxon>Pseudomonadota</taxon>
        <taxon>Gammaproteobacteria</taxon>
        <taxon>Lysobacterales</taxon>
        <taxon>Lysobacteraceae</taxon>
        <taxon>Arenimonas</taxon>
    </lineage>
</organism>
<dbReference type="InterPro" id="IPR014966">
    <property type="entry name" value="FRG-dom"/>
</dbReference>
<dbReference type="AlphaFoldDB" id="A0A5C4RUD2"/>
<evidence type="ECO:0000259" key="1">
    <source>
        <dbReference type="SMART" id="SM00901"/>
    </source>
</evidence>
<gene>
    <name evidence="2" type="ORF">E1B00_03380</name>
</gene>
<keyword evidence="3" id="KW-1185">Reference proteome</keyword>
<proteinExistence type="predicted"/>
<sequence>MPTLETIEIRTLSGYARAIAAEPDELKWFRGVSSSTHRLVPSLYRHPTIGVSAQLLGLEASLITRFRERAQPMVSRALPVDRLELMFLMQHHGMPTRLLDWSENAFVALFFALCDLRRDATGTTTGSSCVWRLKPVLWNRTVHAHINYSGEPFSVGDSRLTNGYVQVGDGATLMDRPVAVYGVHNSPRIVSQRGVFTLFGRSMDPMEDVFTAGAFEDGTLQKIEINGVHQESVFRELLGAGVLDSTVFPDLDGLARELKRSAGFGAR</sequence>
<dbReference type="OrthoDB" id="9816036at2"/>
<comment type="caution">
    <text evidence="2">The sequence shown here is derived from an EMBL/GenBank/DDBJ whole genome shotgun (WGS) entry which is preliminary data.</text>
</comment>
<feature type="domain" description="FRG" evidence="1">
    <location>
        <begin position="23"/>
        <end position="125"/>
    </location>
</feature>
<dbReference type="Pfam" id="PF08867">
    <property type="entry name" value="FRG"/>
    <property type="match status" value="1"/>
</dbReference>
<name>A0A5C4RUD2_9GAMM</name>
<dbReference type="SMART" id="SM00901">
    <property type="entry name" value="FRG"/>
    <property type="match status" value="1"/>
</dbReference>